<keyword evidence="2" id="KW-1185">Reference proteome</keyword>
<reference evidence="1 2" key="1">
    <citation type="submission" date="2024-08" db="EMBL/GenBank/DDBJ databases">
        <authorList>
            <person name="Feng Z."/>
            <person name="Ronholm J."/>
        </authorList>
    </citation>
    <scope>NUCLEOTIDE SEQUENCE [LARGE SCALE GENOMIC DNA]</scope>
    <source>
        <strain evidence="1 2">4-AB0-8</strain>
    </source>
</reference>
<evidence type="ECO:0000313" key="1">
    <source>
        <dbReference type="EMBL" id="MEZ2740287.1"/>
    </source>
</evidence>
<dbReference type="RefSeq" id="WP_370905208.1">
    <property type="nucleotide sequence ID" value="NZ_JBGJLR010000015.1"/>
</dbReference>
<accession>A0ABV4IEP9</accession>
<organism evidence="1 2">
    <name type="scientific">Comamonas jiangduensis</name>
    <dbReference type="NCBI Taxonomy" id="1194168"/>
    <lineage>
        <taxon>Bacteria</taxon>
        <taxon>Pseudomonadati</taxon>
        <taxon>Pseudomonadota</taxon>
        <taxon>Betaproteobacteria</taxon>
        <taxon>Burkholderiales</taxon>
        <taxon>Comamonadaceae</taxon>
        <taxon>Comamonas</taxon>
    </lineage>
</organism>
<protein>
    <submittedName>
        <fullName evidence="1">Uncharacterized protein</fullName>
    </submittedName>
</protein>
<evidence type="ECO:0000313" key="2">
    <source>
        <dbReference type="Proteomes" id="UP001567350"/>
    </source>
</evidence>
<dbReference type="EMBL" id="JBGJLR010000015">
    <property type="protein sequence ID" value="MEZ2740287.1"/>
    <property type="molecule type" value="Genomic_DNA"/>
</dbReference>
<name>A0ABV4IEP9_9BURK</name>
<gene>
    <name evidence="1" type="ORF">ACBP88_12670</name>
</gene>
<proteinExistence type="predicted"/>
<comment type="caution">
    <text evidence="1">The sequence shown here is derived from an EMBL/GenBank/DDBJ whole genome shotgun (WGS) entry which is preliminary data.</text>
</comment>
<sequence length="143" mass="16289">MTKEILLKAAQELLEELELDEDPNQLASIYAHWMDGYELAKRLDLDHGWSVDAQLVEYLDEFRSNVESKNEHACKAWAQDNNVQPPHSIGTQLHEGKIAGVSPYHPAAYLVDHGRTDSKLIINFENAITPQEWEAKQQTQATH</sequence>
<dbReference type="Proteomes" id="UP001567350">
    <property type="component" value="Unassembled WGS sequence"/>
</dbReference>